<comment type="caution">
    <text evidence="2">The sequence shown here is derived from an EMBL/GenBank/DDBJ whole genome shotgun (WGS) entry which is preliminary data.</text>
</comment>
<organism evidence="2 3">
    <name type="scientific">Dreissena polymorpha</name>
    <name type="common">Zebra mussel</name>
    <name type="synonym">Mytilus polymorpha</name>
    <dbReference type="NCBI Taxonomy" id="45954"/>
    <lineage>
        <taxon>Eukaryota</taxon>
        <taxon>Metazoa</taxon>
        <taxon>Spiralia</taxon>
        <taxon>Lophotrochozoa</taxon>
        <taxon>Mollusca</taxon>
        <taxon>Bivalvia</taxon>
        <taxon>Autobranchia</taxon>
        <taxon>Heteroconchia</taxon>
        <taxon>Euheterodonta</taxon>
        <taxon>Imparidentia</taxon>
        <taxon>Neoheterodontei</taxon>
        <taxon>Myida</taxon>
        <taxon>Dreissenoidea</taxon>
        <taxon>Dreissenidae</taxon>
        <taxon>Dreissena</taxon>
    </lineage>
</organism>
<proteinExistence type="predicted"/>
<reference evidence="2" key="1">
    <citation type="journal article" date="2019" name="bioRxiv">
        <title>The Genome of the Zebra Mussel, Dreissena polymorpha: A Resource for Invasive Species Research.</title>
        <authorList>
            <person name="McCartney M.A."/>
            <person name="Auch B."/>
            <person name="Kono T."/>
            <person name="Mallez S."/>
            <person name="Zhang Y."/>
            <person name="Obille A."/>
            <person name="Becker A."/>
            <person name="Abrahante J.E."/>
            <person name="Garbe J."/>
            <person name="Badalamenti J.P."/>
            <person name="Herman A."/>
            <person name="Mangelson H."/>
            <person name="Liachko I."/>
            <person name="Sullivan S."/>
            <person name="Sone E.D."/>
            <person name="Koren S."/>
            <person name="Silverstein K.A.T."/>
            <person name="Beckman K.B."/>
            <person name="Gohl D.M."/>
        </authorList>
    </citation>
    <scope>NUCLEOTIDE SEQUENCE</scope>
    <source>
        <strain evidence="2">Duluth1</strain>
        <tissue evidence="2">Whole animal</tissue>
    </source>
</reference>
<name>A0A9D4LHP4_DREPO</name>
<keyword evidence="3" id="KW-1185">Reference proteome</keyword>
<dbReference type="GO" id="GO:0019843">
    <property type="term" value="F:rRNA binding"/>
    <property type="evidence" value="ECO:0007669"/>
    <property type="project" value="TreeGrafter"/>
</dbReference>
<dbReference type="Pfam" id="PF22916">
    <property type="entry name" value="UTP25_NTPase-like"/>
    <property type="match status" value="1"/>
</dbReference>
<reference evidence="2" key="2">
    <citation type="submission" date="2020-11" db="EMBL/GenBank/DDBJ databases">
        <authorList>
            <person name="McCartney M.A."/>
            <person name="Auch B."/>
            <person name="Kono T."/>
            <person name="Mallez S."/>
            <person name="Becker A."/>
            <person name="Gohl D.M."/>
            <person name="Silverstein K.A.T."/>
            <person name="Koren S."/>
            <person name="Bechman K.B."/>
            <person name="Herman A."/>
            <person name="Abrahante J.E."/>
            <person name="Garbe J."/>
        </authorList>
    </citation>
    <scope>NUCLEOTIDE SEQUENCE</scope>
    <source>
        <strain evidence="2">Duluth1</strain>
        <tissue evidence="2">Whole animal</tissue>
    </source>
</reference>
<protein>
    <recommendedName>
        <fullName evidence="1">UTP25 NTP hydrolase-like domain-containing protein</fullName>
    </recommendedName>
</protein>
<sequence length="61" mass="7212">MRHLHLQPQESHGVDFSRVRMWTLNGWSKFYRQTLLFSAVSVPEMSALFNKHCHSILIETI</sequence>
<dbReference type="PANTHER" id="PTHR12933">
    <property type="entry name" value="ORF PROTEIN-RELATED"/>
    <property type="match status" value="1"/>
</dbReference>
<dbReference type="EMBL" id="JAIWYP010000003">
    <property type="protein sequence ID" value="KAH3858860.1"/>
    <property type="molecule type" value="Genomic_DNA"/>
</dbReference>
<dbReference type="InterPro" id="IPR053940">
    <property type="entry name" value="UTP25_NTPase-like"/>
</dbReference>
<dbReference type="InterPro" id="IPR010678">
    <property type="entry name" value="UTP25"/>
</dbReference>
<accession>A0A9D4LHP4</accession>
<evidence type="ECO:0000313" key="2">
    <source>
        <dbReference type="EMBL" id="KAH3858860.1"/>
    </source>
</evidence>
<gene>
    <name evidence="2" type="ORF">DPMN_101501</name>
</gene>
<dbReference type="AlphaFoldDB" id="A0A9D4LHP4"/>
<dbReference type="GO" id="GO:0032040">
    <property type="term" value="C:small-subunit processome"/>
    <property type="evidence" value="ECO:0007669"/>
    <property type="project" value="TreeGrafter"/>
</dbReference>
<evidence type="ECO:0000313" key="3">
    <source>
        <dbReference type="Proteomes" id="UP000828390"/>
    </source>
</evidence>
<dbReference type="GO" id="GO:0034511">
    <property type="term" value="F:U3 snoRNA binding"/>
    <property type="evidence" value="ECO:0007669"/>
    <property type="project" value="InterPro"/>
</dbReference>
<dbReference type="GO" id="GO:0000462">
    <property type="term" value="P:maturation of SSU-rRNA from tricistronic rRNA transcript (SSU-rRNA, 5.8S rRNA, LSU-rRNA)"/>
    <property type="evidence" value="ECO:0007669"/>
    <property type="project" value="TreeGrafter"/>
</dbReference>
<dbReference type="Proteomes" id="UP000828390">
    <property type="component" value="Unassembled WGS sequence"/>
</dbReference>
<evidence type="ECO:0000259" key="1">
    <source>
        <dbReference type="Pfam" id="PF22916"/>
    </source>
</evidence>
<feature type="domain" description="UTP25 NTP hydrolase-like" evidence="1">
    <location>
        <begin position="1"/>
        <end position="56"/>
    </location>
</feature>
<dbReference type="PANTHER" id="PTHR12933:SF0">
    <property type="entry name" value="U3 SMALL NUCLEOLAR RNA-ASSOCIATED PROTEIN 25 HOMOLOG"/>
    <property type="match status" value="1"/>
</dbReference>